<protein>
    <recommendedName>
        <fullName evidence="3">Ig-like domain-containing protein</fullName>
    </recommendedName>
</protein>
<gene>
    <name evidence="4" type="ORF">g.98605</name>
</gene>
<evidence type="ECO:0000313" key="4">
    <source>
        <dbReference type="EMBL" id="MBY14428.1"/>
    </source>
</evidence>
<keyword evidence="2" id="KW-1133">Transmembrane helix</keyword>
<keyword evidence="2" id="KW-0812">Transmembrane</keyword>
<dbReference type="PROSITE" id="PS50835">
    <property type="entry name" value="IG_LIKE"/>
    <property type="match status" value="1"/>
</dbReference>
<dbReference type="EMBL" id="GGMR01001809">
    <property type="protein sequence ID" value="MBY14428.1"/>
    <property type="molecule type" value="Transcribed_RNA"/>
</dbReference>
<evidence type="ECO:0000256" key="2">
    <source>
        <dbReference type="SAM" id="Phobius"/>
    </source>
</evidence>
<sequence>MVVVSTPDATTPKSVPWRSLHLSDGFFGHYRSQPHTATVKKPAARRRVTERPKNATGDNGESSTAVAAAAPILFATEDECESANPGRACVCRMTDLLDLVVQRLDEAMMSAADDQEGGGETAALKCRSFKTVPAAFVIYPATAAADGDDRTIAPATDVPVDVVVERNGGKTGGRPIRDGSGVNAVEDAVKEAPTWKQINFNDVLNYQLERSSTDDHYAVQYGLVGSDAKVQCVINGNGTKMNSFKWDFKQGKHKTNSTVTGTDSNILLILAMEPGDSKNYTCMPKTDVVGDSKNGSSYKQYKHYVIAVEKAIYEIRGSAIYKTRDGGGCTHELIVRVQKQLSSSMRSVLCPEGSSRYACNVIVENPKCAEDKRTIEIKYLITLNDNSTYLARIRTNKKGQIALRYQKLLAKISSVLASNLNKTMTVPIMSKLSLIETNFAPDHTSTNNFVSCSPGFGIREVFCAACPPQHYSPDKSIKCLKCAKGFHQPVAGSDKCVKCTNIFTTGCYMNEVSPTVYYVIYLIIILVVFLVLLFMACFCAFYGREEKEKSINMIPRKFRKRFKKKKKYSLLSQMENTTDNSSIISKNYGKLKNLLKLKKKSKLEIINPKITFNNVHEKFGQQIQNNHVTEDSSTATNSNF</sequence>
<evidence type="ECO:0000259" key="3">
    <source>
        <dbReference type="PROSITE" id="PS50835"/>
    </source>
</evidence>
<feature type="transmembrane region" description="Helical" evidence="2">
    <location>
        <begin position="516"/>
        <end position="543"/>
    </location>
</feature>
<keyword evidence="2" id="KW-0472">Membrane</keyword>
<evidence type="ECO:0000256" key="1">
    <source>
        <dbReference type="SAM" id="MobiDB-lite"/>
    </source>
</evidence>
<proteinExistence type="predicted"/>
<dbReference type="Gene3D" id="2.60.40.10">
    <property type="entry name" value="Immunoglobulins"/>
    <property type="match status" value="1"/>
</dbReference>
<dbReference type="SUPFAM" id="SSF48726">
    <property type="entry name" value="Immunoglobulin"/>
    <property type="match status" value="1"/>
</dbReference>
<organism evidence="4">
    <name type="scientific">Schizaphis graminum</name>
    <name type="common">Green bug aphid</name>
    <dbReference type="NCBI Taxonomy" id="13262"/>
    <lineage>
        <taxon>Eukaryota</taxon>
        <taxon>Metazoa</taxon>
        <taxon>Ecdysozoa</taxon>
        <taxon>Arthropoda</taxon>
        <taxon>Hexapoda</taxon>
        <taxon>Insecta</taxon>
        <taxon>Pterygota</taxon>
        <taxon>Neoptera</taxon>
        <taxon>Paraneoptera</taxon>
        <taxon>Hemiptera</taxon>
        <taxon>Sternorrhyncha</taxon>
        <taxon>Aphidomorpha</taxon>
        <taxon>Aphidoidea</taxon>
        <taxon>Aphididae</taxon>
        <taxon>Aphidini</taxon>
        <taxon>Schizaphis</taxon>
    </lineage>
</organism>
<dbReference type="InterPro" id="IPR007110">
    <property type="entry name" value="Ig-like_dom"/>
</dbReference>
<reference evidence="4" key="1">
    <citation type="submission" date="2018-04" db="EMBL/GenBank/DDBJ databases">
        <title>Transcriptome of Schizaphis graminum biotype I.</title>
        <authorList>
            <person name="Scully E.D."/>
            <person name="Geib S.M."/>
            <person name="Palmer N.A."/>
            <person name="Koch K."/>
            <person name="Bradshaw J."/>
            <person name="Heng-Moss T."/>
            <person name="Sarath G."/>
        </authorList>
    </citation>
    <scope>NUCLEOTIDE SEQUENCE</scope>
</reference>
<feature type="domain" description="Ig-like" evidence="3">
    <location>
        <begin position="225"/>
        <end position="282"/>
    </location>
</feature>
<dbReference type="InterPro" id="IPR013783">
    <property type="entry name" value="Ig-like_fold"/>
</dbReference>
<name>A0A2S2NBE5_SCHGA</name>
<accession>A0A2S2NBE5</accession>
<feature type="region of interest" description="Disordered" evidence="1">
    <location>
        <begin position="34"/>
        <end position="62"/>
    </location>
</feature>
<dbReference type="InterPro" id="IPR036179">
    <property type="entry name" value="Ig-like_dom_sf"/>
</dbReference>
<dbReference type="AlphaFoldDB" id="A0A2S2NBE5"/>